<dbReference type="InterPro" id="IPR009686">
    <property type="entry name" value="Senescence/spartin_C"/>
</dbReference>
<comment type="caution">
    <text evidence="3">The sequence shown here is derived from an EMBL/GenBank/DDBJ whole genome shotgun (WGS) entry which is preliminary data.</text>
</comment>
<keyword evidence="4" id="KW-1185">Reference proteome</keyword>
<feature type="domain" description="Senescence" evidence="2">
    <location>
        <begin position="328"/>
        <end position="509"/>
    </location>
</feature>
<feature type="compositionally biased region" description="Pro residues" evidence="1">
    <location>
        <begin position="54"/>
        <end position="64"/>
    </location>
</feature>
<dbReference type="PANTHER" id="PTHR21068">
    <property type="entry name" value="SPARTIN"/>
    <property type="match status" value="1"/>
</dbReference>
<dbReference type="InterPro" id="IPR045036">
    <property type="entry name" value="Spartin-like"/>
</dbReference>
<dbReference type="PANTHER" id="PTHR21068:SF43">
    <property type="entry name" value="SPARTIN"/>
    <property type="match status" value="1"/>
</dbReference>
<feature type="region of interest" description="Disordered" evidence="1">
    <location>
        <begin position="39"/>
        <end position="92"/>
    </location>
</feature>
<organism evidence="3 4">
    <name type="scientific">Rhodotorula paludigena</name>
    <dbReference type="NCBI Taxonomy" id="86838"/>
    <lineage>
        <taxon>Eukaryota</taxon>
        <taxon>Fungi</taxon>
        <taxon>Dikarya</taxon>
        <taxon>Basidiomycota</taxon>
        <taxon>Pucciniomycotina</taxon>
        <taxon>Microbotryomycetes</taxon>
        <taxon>Sporidiobolales</taxon>
        <taxon>Sporidiobolaceae</taxon>
        <taxon>Rhodotorula</taxon>
    </lineage>
</organism>
<dbReference type="EMBL" id="BQKY01000009">
    <property type="protein sequence ID" value="GJN91476.1"/>
    <property type="molecule type" value="Genomic_DNA"/>
</dbReference>
<dbReference type="GO" id="GO:0051301">
    <property type="term" value="P:cell division"/>
    <property type="evidence" value="ECO:0007669"/>
    <property type="project" value="TreeGrafter"/>
</dbReference>
<sequence length="597" mass="60266">MQHTRTPLVSVPHATLAHVEPGDETVLFSGNVTLSICREQQRTRTSSPAGTPRKLPPPPLPARPGQPDAAPPSYSSATLAPPPAASASTSTASTLAGGAEWLSLTLTLEGDAEPAFEMPISLANVSSSITASPPSSYLLPNRTGADPASLAFLDSSASDSKGTPAPTTSSIRVTLPPDTDGETRETFEAALYGLYRGPPSGRLSAPGSAGGSGSVTPVQTEPNSLYLVDEDSGRVVGQLAGPGDAHGLRLEEDAALQQGEVHDAPGSTASASAKVNDVAAHEPVVIDALAVAGTGQAGESSVATVDAQGFSVTPVSHYQPAENPQNSKVIATANLVSRGIIVGSRLLAAQMERGAGRYVASRPATTTPMVFKESTKGAFDRSSRWTQQATVYSGKAAGAVGNMAAKVGDRIGKATGIQSQPGGPPRTGWRGTLASTLTAVSTLADHLETGGKTLLDSSTKSASQVIHHKYGAEARGVADDLGSSVKHVAVVYIDARGVTRKALLKGVGKGAIRARMADGSEVILSDSNGELKRIEDVALGNGNRALAIEAVPDPAAAGVAGALSSSAAEGPPAYAAGGPGAVSAKGGNGYVAEKKGL</sequence>
<feature type="region of interest" description="Disordered" evidence="1">
    <location>
        <begin position="153"/>
        <end position="182"/>
    </location>
</feature>
<feature type="compositionally biased region" description="Low complexity" evidence="1">
    <location>
        <begin position="65"/>
        <end position="92"/>
    </location>
</feature>
<evidence type="ECO:0000313" key="3">
    <source>
        <dbReference type="EMBL" id="GJN91476.1"/>
    </source>
</evidence>
<evidence type="ECO:0000256" key="1">
    <source>
        <dbReference type="SAM" id="MobiDB-lite"/>
    </source>
</evidence>
<evidence type="ECO:0000259" key="2">
    <source>
        <dbReference type="Pfam" id="PF06911"/>
    </source>
</evidence>
<dbReference type="GO" id="GO:0005886">
    <property type="term" value="C:plasma membrane"/>
    <property type="evidence" value="ECO:0007669"/>
    <property type="project" value="TreeGrafter"/>
</dbReference>
<proteinExistence type="predicted"/>
<reference evidence="3 4" key="1">
    <citation type="submission" date="2021-12" db="EMBL/GenBank/DDBJ databases">
        <title>High titer production of polyol ester of fatty acids by Rhodotorula paludigena BS15 towards product separation-free biomass refinery.</title>
        <authorList>
            <person name="Mano J."/>
            <person name="Ono H."/>
            <person name="Tanaka T."/>
            <person name="Naito K."/>
            <person name="Sushida H."/>
            <person name="Ike M."/>
            <person name="Tokuyasu K."/>
            <person name="Kitaoka M."/>
        </authorList>
    </citation>
    <scope>NUCLEOTIDE SEQUENCE [LARGE SCALE GENOMIC DNA]</scope>
    <source>
        <strain evidence="3 4">BS15</strain>
    </source>
</reference>
<dbReference type="Pfam" id="PF06911">
    <property type="entry name" value="Senescence"/>
    <property type="match status" value="1"/>
</dbReference>
<evidence type="ECO:0000313" key="4">
    <source>
        <dbReference type="Proteomes" id="UP001342314"/>
    </source>
</evidence>
<protein>
    <recommendedName>
        <fullName evidence="2">Senescence domain-containing protein</fullName>
    </recommendedName>
</protein>
<dbReference type="AlphaFoldDB" id="A0AAV5GG46"/>
<name>A0AAV5GG46_9BASI</name>
<accession>A0AAV5GG46</accession>
<dbReference type="Proteomes" id="UP001342314">
    <property type="component" value="Unassembled WGS sequence"/>
</dbReference>
<gene>
    <name evidence="3" type="ORF">Rhopal_004499-T1</name>
</gene>